<dbReference type="SUPFAM" id="SSF53807">
    <property type="entry name" value="Helical backbone' metal receptor"/>
    <property type="match status" value="1"/>
</dbReference>
<dbReference type="PANTHER" id="PTHR42953">
    <property type="entry name" value="HIGH-AFFINITY ZINC UPTAKE SYSTEM PROTEIN ZNUA-RELATED"/>
    <property type="match status" value="1"/>
</dbReference>
<dbReference type="Proteomes" id="UP000028607">
    <property type="component" value="Unassembled WGS sequence"/>
</dbReference>
<keyword evidence="8" id="KW-0862">Zinc</keyword>
<evidence type="ECO:0000256" key="4">
    <source>
        <dbReference type="ARBA" id="ARBA00022448"/>
    </source>
</evidence>
<dbReference type="GO" id="GO:0046872">
    <property type="term" value="F:metal ion binding"/>
    <property type="evidence" value="ECO:0007669"/>
    <property type="project" value="UniProtKB-KW"/>
</dbReference>
<protein>
    <recommendedName>
        <fullName evidence="3">High-affinity zinc uptake system protein ZnuA</fullName>
    </recommendedName>
</protein>
<comment type="subcellular location">
    <subcellularLocation>
        <location evidence="1">Periplasm</location>
    </subcellularLocation>
</comment>
<proteinExistence type="inferred from homology"/>
<reference evidence="15" key="1">
    <citation type="submission" date="2013-04" db="EMBL/GenBank/DDBJ databases">
        <title>Thioclava sp. 13D2W-2 Genome Sequencing.</title>
        <authorList>
            <person name="Lai Q."/>
            <person name="Li G."/>
            <person name="Shao Z."/>
        </authorList>
    </citation>
    <scope>NUCLEOTIDE SEQUENCE [LARGE SCALE GENOMIC DNA]</scope>
    <source>
        <strain evidence="15">13D2W-2</strain>
    </source>
</reference>
<evidence type="ECO:0000256" key="3">
    <source>
        <dbReference type="ARBA" id="ARBA00015915"/>
    </source>
</evidence>
<dbReference type="CDD" id="cd01019">
    <property type="entry name" value="ZnuA"/>
    <property type="match status" value="1"/>
</dbReference>
<dbReference type="PATRIC" id="fig|1317124.6.peg.449"/>
<feature type="region of interest" description="Disordered" evidence="12">
    <location>
        <begin position="119"/>
        <end position="145"/>
    </location>
</feature>
<evidence type="ECO:0000256" key="2">
    <source>
        <dbReference type="ARBA" id="ARBA00011028"/>
    </source>
</evidence>
<keyword evidence="4" id="KW-0813">Transport</keyword>
<keyword evidence="6 13" id="KW-0732">Signal</keyword>
<keyword evidence="15" id="KW-1185">Reference proteome</keyword>
<evidence type="ECO:0000256" key="12">
    <source>
        <dbReference type="SAM" id="MobiDB-lite"/>
    </source>
</evidence>
<evidence type="ECO:0000256" key="8">
    <source>
        <dbReference type="ARBA" id="ARBA00022833"/>
    </source>
</evidence>
<dbReference type="AlphaFoldDB" id="A0A085U1U3"/>
<organism evidence="14 15">
    <name type="scientific">Thioclava atlantica</name>
    <dbReference type="NCBI Taxonomy" id="1317124"/>
    <lineage>
        <taxon>Bacteria</taxon>
        <taxon>Pseudomonadati</taxon>
        <taxon>Pseudomonadota</taxon>
        <taxon>Alphaproteobacteria</taxon>
        <taxon>Rhodobacterales</taxon>
        <taxon>Paracoccaceae</taxon>
        <taxon>Thioclava</taxon>
    </lineage>
</organism>
<feature type="compositionally biased region" description="Basic and acidic residues" evidence="12">
    <location>
        <begin position="119"/>
        <end position="139"/>
    </location>
</feature>
<evidence type="ECO:0000256" key="10">
    <source>
        <dbReference type="ARBA" id="ARBA00023065"/>
    </source>
</evidence>
<dbReference type="STRING" id="1317124.DW2_02240"/>
<keyword evidence="10" id="KW-0406">Ion transport</keyword>
<evidence type="ECO:0000313" key="15">
    <source>
        <dbReference type="Proteomes" id="UP000028607"/>
    </source>
</evidence>
<dbReference type="Gene3D" id="3.40.50.1980">
    <property type="entry name" value="Nitrogenase molybdenum iron protein domain"/>
    <property type="match status" value="2"/>
</dbReference>
<dbReference type="GO" id="GO:0042597">
    <property type="term" value="C:periplasmic space"/>
    <property type="evidence" value="ECO:0007669"/>
    <property type="project" value="UniProtKB-SubCell"/>
</dbReference>
<dbReference type="eggNOG" id="COG4531">
    <property type="taxonomic scope" value="Bacteria"/>
</dbReference>
<dbReference type="OrthoDB" id="7346865at2"/>
<keyword evidence="7" id="KW-0574">Periplasm</keyword>
<feature type="signal peptide" evidence="13">
    <location>
        <begin position="1"/>
        <end position="20"/>
    </location>
</feature>
<sequence>MRLSLALILSALALPNLAQAEVPKVLTDIPPVQSLAAQVMGDLGTPEILLDQGADPHEFQLRPSKARALQDASVTFWVGPELEPWLARALEGIGTKGQAVELLEAPGTHPRQFGAADAHDEAAGGHADGHGDEHDHAGTDPHAWLDPSNAQAWLGAIAETLAKADPEHAATYRANAEAAKARIAAMDGELRAKLAPVVDKPILVFHDAYGYFADHYGLHVAGTLSLGDAATPGAAHVSELRKLAEQSGAVCAFPEAQHDPKMISLLVQGTPVKLGAPLDPSGSGLDYGRDLYETLMRSNVEKITACLSGS</sequence>
<dbReference type="PANTHER" id="PTHR42953:SF3">
    <property type="entry name" value="HIGH-AFFINITY ZINC UPTAKE SYSTEM PROTEIN ZNUA"/>
    <property type="match status" value="1"/>
</dbReference>
<evidence type="ECO:0000256" key="6">
    <source>
        <dbReference type="ARBA" id="ARBA00022729"/>
    </source>
</evidence>
<keyword evidence="5" id="KW-0479">Metal-binding</keyword>
<comment type="caution">
    <text evidence="14">The sequence shown here is derived from an EMBL/GenBank/DDBJ whole genome shotgun (WGS) entry which is preliminary data.</text>
</comment>
<evidence type="ECO:0000256" key="13">
    <source>
        <dbReference type="SAM" id="SignalP"/>
    </source>
</evidence>
<dbReference type="InterPro" id="IPR050492">
    <property type="entry name" value="Bact_metal-bind_prot9"/>
</dbReference>
<keyword evidence="11" id="KW-1015">Disulfide bond</keyword>
<evidence type="ECO:0000313" key="14">
    <source>
        <dbReference type="EMBL" id="KFE36940.1"/>
    </source>
</evidence>
<evidence type="ECO:0000256" key="5">
    <source>
        <dbReference type="ARBA" id="ARBA00022723"/>
    </source>
</evidence>
<dbReference type="Pfam" id="PF01297">
    <property type="entry name" value="ZnuA"/>
    <property type="match status" value="1"/>
</dbReference>
<evidence type="ECO:0000256" key="9">
    <source>
        <dbReference type="ARBA" id="ARBA00022906"/>
    </source>
</evidence>
<dbReference type="InterPro" id="IPR006127">
    <property type="entry name" value="ZnuA-like"/>
</dbReference>
<reference evidence="14 15" key="2">
    <citation type="journal article" date="2015" name="Antonie Van Leeuwenhoek">
        <title>Thioclava indica sp. nov., isolated from surface seawater of the Indian Ocean.</title>
        <authorList>
            <person name="Liu Y."/>
            <person name="Lai Q."/>
            <person name="Du J."/>
            <person name="Xu H."/>
            <person name="Jiang L."/>
            <person name="Shao Z."/>
        </authorList>
    </citation>
    <scope>NUCLEOTIDE SEQUENCE [LARGE SCALE GENOMIC DNA]</scope>
    <source>
        <strain evidence="14 15">13D2W-2</strain>
    </source>
</reference>
<evidence type="ECO:0000256" key="1">
    <source>
        <dbReference type="ARBA" id="ARBA00004418"/>
    </source>
</evidence>
<feature type="chain" id="PRO_5001797844" description="High-affinity zinc uptake system protein ZnuA" evidence="13">
    <location>
        <begin position="21"/>
        <end position="310"/>
    </location>
</feature>
<evidence type="ECO:0000256" key="7">
    <source>
        <dbReference type="ARBA" id="ARBA00022764"/>
    </source>
</evidence>
<name>A0A085U1U3_9RHOB</name>
<dbReference type="InterPro" id="IPR035520">
    <property type="entry name" value="ZnuA"/>
</dbReference>
<accession>A0A085U1U3</accession>
<evidence type="ECO:0000256" key="11">
    <source>
        <dbReference type="ARBA" id="ARBA00023157"/>
    </source>
</evidence>
<comment type="similarity">
    <text evidence="2">Belongs to the bacterial solute-binding protein 9 family.</text>
</comment>
<dbReference type="RefSeq" id="WP_038143132.1">
    <property type="nucleotide sequence ID" value="NZ_AQRC01000001.1"/>
</dbReference>
<dbReference type="GO" id="GO:0006829">
    <property type="term" value="P:zinc ion transport"/>
    <property type="evidence" value="ECO:0007669"/>
    <property type="project" value="UniProtKB-KW"/>
</dbReference>
<dbReference type="EMBL" id="AQRC01000001">
    <property type="protein sequence ID" value="KFE36940.1"/>
    <property type="molecule type" value="Genomic_DNA"/>
</dbReference>
<gene>
    <name evidence="14" type="ORF">DW2_02240</name>
</gene>
<keyword evidence="9" id="KW-0864">Zinc transport</keyword>